<dbReference type="CDD" id="cd15841">
    <property type="entry name" value="SNARE_Qc"/>
    <property type="match status" value="1"/>
</dbReference>
<keyword evidence="6" id="KW-0175">Coiled coil</keyword>
<reference evidence="9 10" key="1">
    <citation type="journal article" date="2013" name="PLoS ONE">
        <title>Predicting the Proteins of Angomonas deanei, Strigomonas culicis and Their Respective Endosymbionts Reveals New Aspects of the Trypanosomatidae Family.</title>
        <authorList>
            <person name="Motta M.C."/>
            <person name="Martins A.C."/>
            <person name="de Souza S.S."/>
            <person name="Catta-Preta C.M."/>
            <person name="Silva R."/>
            <person name="Klein C.C."/>
            <person name="de Almeida L.G."/>
            <person name="de Lima Cunha O."/>
            <person name="Ciapina L.P."/>
            <person name="Brocchi M."/>
            <person name="Colabardini A.C."/>
            <person name="de Araujo Lima B."/>
            <person name="Machado C.R."/>
            <person name="de Almeida Soares C.M."/>
            <person name="Probst C.M."/>
            <person name="de Menezes C.B."/>
            <person name="Thompson C.E."/>
            <person name="Bartholomeu D.C."/>
            <person name="Gradia D.F."/>
            <person name="Pavoni D.P."/>
            <person name="Grisard E.C."/>
            <person name="Fantinatti-Garboggini F."/>
            <person name="Marchini F.K."/>
            <person name="Rodrigues-Luiz G.F."/>
            <person name="Wagner G."/>
            <person name="Goldman G.H."/>
            <person name="Fietto J.L."/>
            <person name="Elias M.C."/>
            <person name="Goldman M.H."/>
            <person name="Sagot M.F."/>
            <person name="Pereira M."/>
            <person name="Stoco P.H."/>
            <person name="de Mendonca-Neto R.P."/>
            <person name="Teixeira S.M."/>
            <person name="Maciel T.E."/>
            <person name="de Oliveira Mendes T.A."/>
            <person name="Urmenyi T.P."/>
            <person name="de Souza W."/>
            <person name="Schenkman S."/>
            <person name="de Vasconcelos A.T."/>
        </authorList>
    </citation>
    <scope>NUCLEOTIDE SEQUENCE [LARGE SCALE GENOMIC DNA]</scope>
</reference>
<comment type="caution">
    <text evidence="9">The sequence shown here is derived from an EMBL/GenBank/DDBJ whole genome shotgun (WGS) entry which is preliminary data.</text>
</comment>
<organism evidence="9 10">
    <name type="scientific">Strigomonas culicis</name>
    <dbReference type="NCBI Taxonomy" id="28005"/>
    <lineage>
        <taxon>Eukaryota</taxon>
        <taxon>Discoba</taxon>
        <taxon>Euglenozoa</taxon>
        <taxon>Kinetoplastea</taxon>
        <taxon>Metakinetoplastina</taxon>
        <taxon>Trypanosomatida</taxon>
        <taxon>Trypanosomatidae</taxon>
        <taxon>Strigomonadinae</taxon>
        <taxon>Strigomonas</taxon>
    </lineage>
</organism>
<dbReference type="PROSITE" id="PS50192">
    <property type="entry name" value="T_SNARE"/>
    <property type="match status" value="1"/>
</dbReference>
<dbReference type="OrthoDB" id="428895at2759"/>
<proteinExistence type="predicted"/>
<dbReference type="InterPro" id="IPR000727">
    <property type="entry name" value="T_SNARE_dom"/>
</dbReference>
<keyword evidence="2" id="KW-0813">Transport</keyword>
<dbReference type="Gene3D" id="1.20.5.110">
    <property type="match status" value="1"/>
</dbReference>
<keyword evidence="5 7" id="KW-0472">Membrane</keyword>
<evidence type="ECO:0000256" key="6">
    <source>
        <dbReference type="SAM" id="Coils"/>
    </source>
</evidence>
<dbReference type="EMBL" id="ATMH01004756">
    <property type="protein sequence ID" value="EPY29038.1"/>
    <property type="molecule type" value="Genomic_DNA"/>
</dbReference>
<evidence type="ECO:0000259" key="8">
    <source>
        <dbReference type="PROSITE" id="PS50192"/>
    </source>
</evidence>
<keyword evidence="3 7" id="KW-0812">Transmembrane</keyword>
<name>S9UJF1_9TRYP</name>
<keyword evidence="4 7" id="KW-1133">Transmembrane helix</keyword>
<dbReference type="SUPFAM" id="SSF58038">
    <property type="entry name" value="SNARE fusion complex"/>
    <property type="match status" value="1"/>
</dbReference>
<dbReference type="Proteomes" id="UP000015354">
    <property type="component" value="Unassembled WGS sequence"/>
</dbReference>
<accession>S9UJF1</accession>
<dbReference type="AlphaFoldDB" id="S9UJF1"/>
<dbReference type="GO" id="GO:0005737">
    <property type="term" value="C:cytoplasm"/>
    <property type="evidence" value="ECO:0007669"/>
    <property type="project" value="UniProtKB-ARBA"/>
</dbReference>
<dbReference type="GO" id="GO:0012505">
    <property type="term" value="C:endomembrane system"/>
    <property type="evidence" value="ECO:0007669"/>
    <property type="project" value="UniProtKB-ARBA"/>
</dbReference>
<evidence type="ECO:0000256" key="7">
    <source>
        <dbReference type="SAM" id="Phobius"/>
    </source>
</evidence>
<evidence type="ECO:0000313" key="10">
    <source>
        <dbReference type="Proteomes" id="UP000015354"/>
    </source>
</evidence>
<evidence type="ECO:0000313" key="9">
    <source>
        <dbReference type="EMBL" id="EPY29038.1"/>
    </source>
</evidence>
<evidence type="ECO:0000256" key="1">
    <source>
        <dbReference type="ARBA" id="ARBA00004167"/>
    </source>
</evidence>
<keyword evidence="10" id="KW-1185">Reference proteome</keyword>
<feature type="coiled-coil region" evidence="6">
    <location>
        <begin position="243"/>
        <end position="270"/>
    </location>
</feature>
<comment type="subcellular location">
    <subcellularLocation>
        <location evidence="1">Membrane</location>
        <topology evidence="1">Single-pass membrane protein</topology>
    </subcellularLocation>
</comment>
<gene>
    <name evidence="9" type="ORF">STCU_04756</name>
</gene>
<protein>
    <submittedName>
        <fullName evidence="9">Syntaxin of plants SYP7</fullName>
    </submittedName>
</protein>
<evidence type="ECO:0000256" key="4">
    <source>
        <dbReference type="ARBA" id="ARBA00022989"/>
    </source>
</evidence>
<sequence length="298" mass="34414">MEKRIDKLSPYQKVEIRTLLEIAKMRKTLKQIELLNRQGASASGDGAAVSDQMKYHLESQRVREVTQLRQFCRRQYRVLQDLQREAEQCFYAELRKAPSATAGDADGDDRDAEMDFPTLNTHLENAIQYYRHVFDIAVVTSTGGSVRAPMPTLTREERRQYWDPQQGGEETEALLGVRQAGGQQQQDFINAREDQEFEHFFVLTEQKDRLIDEALDRIHVSVLRLKDNAQFISHELDTQAHVLDETEVHIEQTEAHVRQLNKRLDVAIKEIHTSSVCSYVLCLLFLLFVLCLLLRVAT</sequence>
<feature type="transmembrane region" description="Helical" evidence="7">
    <location>
        <begin position="278"/>
        <end position="297"/>
    </location>
</feature>
<feature type="domain" description="T-SNARE coiled-coil homology" evidence="8">
    <location>
        <begin position="205"/>
        <end position="267"/>
    </location>
</feature>
<evidence type="ECO:0000256" key="2">
    <source>
        <dbReference type="ARBA" id="ARBA00022448"/>
    </source>
</evidence>
<evidence type="ECO:0000256" key="5">
    <source>
        <dbReference type="ARBA" id="ARBA00023136"/>
    </source>
</evidence>
<dbReference type="PANTHER" id="PTHR12791">
    <property type="entry name" value="GOLGI SNARE BET1-RELATED"/>
    <property type="match status" value="1"/>
</dbReference>
<dbReference type="GO" id="GO:0016020">
    <property type="term" value="C:membrane"/>
    <property type="evidence" value="ECO:0007669"/>
    <property type="project" value="UniProtKB-SubCell"/>
</dbReference>
<evidence type="ECO:0000256" key="3">
    <source>
        <dbReference type="ARBA" id="ARBA00022692"/>
    </source>
</evidence>